<keyword evidence="1" id="KW-0812">Transmembrane</keyword>
<evidence type="ECO:0008006" key="4">
    <source>
        <dbReference type="Google" id="ProtNLM"/>
    </source>
</evidence>
<comment type="caution">
    <text evidence="2">The sequence shown here is derived from an EMBL/GenBank/DDBJ whole genome shotgun (WGS) entry which is preliminary data.</text>
</comment>
<dbReference type="PANTHER" id="PTHR35007">
    <property type="entry name" value="INTEGRAL MEMBRANE PROTEIN-RELATED"/>
    <property type="match status" value="1"/>
</dbReference>
<feature type="transmembrane region" description="Helical" evidence="1">
    <location>
        <begin position="188"/>
        <end position="209"/>
    </location>
</feature>
<dbReference type="EMBL" id="DVMP01000090">
    <property type="protein sequence ID" value="HIU25856.1"/>
    <property type="molecule type" value="Genomic_DNA"/>
</dbReference>
<feature type="transmembrane region" description="Helical" evidence="1">
    <location>
        <begin position="10"/>
        <end position="26"/>
    </location>
</feature>
<dbReference type="PANTHER" id="PTHR35007:SF1">
    <property type="entry name" value="PILUS ASSEMBLY PROTEIN"/>
    <property type="match status" value="1"/>
</dbReference>
<reference evidence="2" key="1">
    <citation type="submission" date="2020-10" db="EMBL/GenBank/DDBJ databases">
        <authorList>
            <person name="Gilroy R."/>
        </authorList>
    </citation>
    <scope>NUCLEOTIDE SEQUENCE</scope>
    <source>
        <strain evidence="2">ChiHcec3-6078</strain>
    </source>
</reference>
<feature type="transmembrane region" description="Helical" evidence="1">
    <location>
        <begin position="215"/>
        <end position="235"/>
    </location>
</feature>
<evidence type="ECO:0000313" key="3">
    <source>
        <dbReference type="Proteomes" id="UP000824090"/>
    </source>
</evidence>
<name>A0A9D1I0D0_9FIRM</name>
<evidence type="ECO:0000313" key="2">
    <source>
        <dbReference type="EMBL" id="HIU25856.1"/>
    </source>
</evidence>
<keyword evidence="1" id="KW-0472">Membrane</keyword>
<gene>
    <name evidence="2" type="ORF">IAC50_05110</name>
</gene>
<organism evidence="2 3">
    <name type="scientific">Candidatus Allocopromorpha excrementigallinarum</name>
    <dbReference type="NCBI Taxonomy" id="2840742"/>
    <lineage>
        <taxon>Bacteria</taxon>
        <taxon>Bacillati</taxon>
        <taxon>Bacillota</taxon>
        <taxon>Clostridia</taxon>
        <taxon>Eubacteriales</taxon>
        <taxon>Eubacteriaceae</taxon>
        <taxon>Eubacteriaceae incertae sedis</taxon>
        <taxon>Candidatus Allocopromorpha</taxon>
    </lineage>
</organism>
<proteinExistence type="predicted"/>
<protein>
    <recommendedName>
        <fullName evidence="4">Pilus assembly protein TadB</fullName>
    </recommendedName>
</protein>
<dbReference type="Proteomes" id="UP000824090">
    <property type="component" value="Unassembled WGS sequence"/>
</dbReference>
<evidence type="ECO:0000256" key="1">
    <source>
        <dbReference type="SAM" id="Phobius"/>
    </source>
</evidence>
<sequence length="243" mass="27346">MYKLSGREKLLFYGAGYICVSATAYLFYHSLALSLVLGFSAGIFKGYAEKRLAAKRIEKLESQFKDMLYSLSASVAAGRQMIEALLEAEENLSVIYGEEEPIMKELKYMRINIIENKESDKPLLTDFAFRSKSEDINNFVQVYILACRNTGGDVEKVIGHTCEVITDKMNIEREIKVITAQKKTEGRIISAMPPAMLFMMNIFSYSYISPLYETAAGRIIMTGALGAMVWATVLMERLSDVEI</sequence>
<reference evidence="2" key="2">
    <citation type="journal article" date="2021" name="PeerJ">
        <title>Extensive microbial diversity within the chicken gut microbiome revealed by metagenomics and culture.</title>
        <authorList>
            <person name="Gilroy R."/>
            <person name="Ravi A."/>
            <person name="Getino M."/>
            <person name="Pursley I."/>
            <person name="Horton D.L."/>
            <person name="Alikhan N.F."/>
            <person name="Baker D."/>
            <person name="Gharbi K."/>
            <person name="Hall N."/>
            <person name="Watson M."/>
            <person name="Adriaenssens E.M."/>
            <person name="Foster-Nyarko E."/>
            <person name="Jarju S."/>
            <person name="Secka A."/>
            <person name="Antonio M."/>
            <person name="Oren A."/>
            <person name="Chaudhuri R.R."/>
            <person name="La Ragione R."/>
            <person name="Hildebrand F."/>
            <person name="Pallen M.J."/>
        </authorList>
    </citation>
    <scope>NUCLEOTIDE SEQUENCE</scope>
    <source>
        <strain evidence="2">ChiHcec3-6078</strain>
    </source>
</reference>
<accession>A0A9D1I0D0</accession>
<dbReference type="AlphaFoldDB" id="A0A9D1I0D0"/>
<keyword evidence="1" id="KW-1133">Transmembrane helix</keyword>